<protein>
    <recommendedName>
        <fullName evidence="4">Big-1 domain-containing protein</fullName>
    </recommendedName>
</protein>
<keyword evidence="1" id="KW-0732">Signal</keyword>
<dbReference type="SUPFAM" id="SSF49373">
    <property type="entry name" value="Invasin/intimin cell-adhesion fragments"/>
    <property type="match status" value="1"/>
</dbReference>
<accession>A0ABN6D9H4</accession>
<proteinExistence type="predicted"/>
<dbReference type="Gene3D" id="2.60.40.10">
    <property type="entry name" value="Immunoglobulins"/>
    <property type="match status" value="1"/>
</dbReference>
<dbReference type="Proteomes" id="UP000824366">
    <property type="component" value="Chromosome"/>
</dbReference>
<evidence type="ECO:0000313" key="2">
    <source>
        <dbReference type="EMBL" id="BCO28660.1"/>
    </source>
</evidence>
<dbReference type="InterPro" id="IPR013783">
    <property type="entry name" value="Ig-like_fold"/>
</dbReference>
<evidence type="ECO:0000256" key="1">
    <source>
        <dbReference type="SAM" id="SignalP"/>
    </source>
</evidence>
<dbReference type="InterPro" id="IPR008964">
    <property type="entry name" value="Invasin/intimin_cell_adhesion"/>
</dbReference>
<reference evidence="2 3" key="1">
    <citation type="journal article" date="2021" name="Microbiol. Spectr.">
        <title>A Single Bacterium Capable of Oxidation and Reduction of Iron at Circumneutral pH.</title>
        <authorList>
            <person name="Kato S."/>
            <person name="Ohkuma M."/>
        </authorList>
    </citation>
    <scope>NUCLEOTIDE SEQUENCE [LARGE SCALE GENOMIC DNA]</scope>
    <source>
        <strain evidence="2 3">MIZ03</strain>
    </source>
</reference>
<sequence>MNFKKYLAVLGMVLGLAACGGGGGSAGSQIGGSSGGTGTPATSTPVASSFVFALDKPSINNGGSDKALLTVTVLDSSNNVLSGVPVKVAVDSGFYTPVTSTSDITGQVTGNISIGSDKSNRTITATISVNGIGNPKLASVMVTGSRISVTSTNATPGPSASVDLNVSVFDSANVVIPNVDVSLGGDAGVAGMVNTGLSGSKVVKFSAPATVGDYFVTASALNVTSSQPIKVIANAGAVPNASGSPSSASLTPNPTSIAPNIAGEVVNRSRLSAKFLTASNTGIQYMRVRFDFVDPRLGNGETISTGTSTIYTDASGLAEADYIAGTRSSPTNGVVVRVCYSQFNFTSTTDCPAHVDANLTVAGPPLAISVGTDNTMEKGLGGIAYIKKFLIQVNDSAGVAVKDAVISASVDITHYGKGSAWSSPYNIGLTVPTIRDYYLDFLPPSAPSNALNSLQSSTYIPVVQDLTVKPQILGELIWCINEDWNRNGSLDTGEDINGDGTIQPRKAEIVVSYVSGNRTDANGQLLLQISYPQNMGGWLAYTLRATTSVAGSEGDASRSFVTGVLQTDVINGSFLTPPFGMGSCRSPN</sequence>
<dbReference type="RefSeq" id="WP_223904592.1">
    <property type="nucleotide sequence ID" value="NZ_AP024238.1"/>
</dbReference>
<organism evidence="2 3">
    <name type="scientific">Rhodoferax lithotrophicus</name>
    <dbReference type="NCBI Taxonomy" id="2798804"/>
    <lineage>
        <taxon>Bacteria</taxon>
        <taxon>Pseudomonadati</taxon>
        <taxon>Pseudomonadota</taxon>
        <taxon>Betaproteobacteria</taxon>
        <taxon>Burkholderiales</taxon>
        <taxon>Comamonadaceae</taxon>
        <taxon>Rhodoferax</taxon>
    </lineage>
</organism>
<dbReference type="EMBL" id="AP024238">
    <property type="protein sequence ID" value="BCO28660.1"/>
    <property type="molecule type" value="Genomic_DNA"/>
</dbReference>
<keyword evidence="3" id="KW-1185">Reference proteome</keyword>
<gene>
    <name evidence="2" type="ORF">MIZ03_3570</name>
</gene>
<feature type="signal peptide" evidence="1">
    <location>
        <begin position="1"/>
        <end position="20"/>
    </location>
</feature>
<name>A0ABN6D9H4_9BURK</name>
<dbReference type="PROSITE" id="PS51257">
    <property type="entry name" value="PROKAR_LIPOPROTEIN"/>
    <property type="match status" value="1"/>
</dbReference>
<feature type="chain" id="PRO_5046574903" description="Big-1 domain-containing protein" evidence="1">
    <location>
        <begin position="21"/>
        <end position="588"/>
    </location>
</feature>
<evidence type="ECO:0008006" key="4">
    <source>
        <dbReference type="Google" id="ProtNLM"/>
    </source>
</evidence>
<evidence type="ECO:0000313" key="3">
    <source>
        <dbReference type="Proteomes" id="UP000824366"/>
    </source>
</evidence>